<keyword evidence="2" id="KW-1185">Reference proteome</keyword>
<accession>F9VNP8</accession>
<dbReference type="KEGG" id="sto:STK_19575"/>
<reference evidence="2" key="1">
    <citation type="journal article" date="2001" name="DNA Res.">
        <title>Complete genome sequence of an aerobic thermoacidophilic Crenarchaeon, Sulfolobus tokodaii strain7.</title>
        <authorList>
            <person name="Kawarabayasi Y."/>
            <person name="Hino Y."/>
            <person name="Horikawa H."/>
            <person name="Jin-no K."/>
            <person name="Takahashi M."/>
            <person name="Sekine M."/>
            <person name="Baba S."/>
            <person name="Ankai A."/>
            <person name="Kosugi H."/>
            <person name="Hosoyama A."/>
            <person name="Fukui S."/>
            <person name="Nagai Y."/>
            <person name="Nishijima K."/>
            <person name="Otsuka R."/>
            <person name="Nakazawa H."/>
            <person name="Takamiya M."/>
            <person name="Kato Y."/>
            <person name="Yoshizawa T."/>
            <person name="Tanaka T."/>
            <person name="Kudoh Y."/>
            <person name="Yamazaki J."/>
            <person name="Kushida N."/>
            <person name="Oguchi A."/>
            <person name="Aoki K."/>
            <person name="Masuda S."/>
            <person name="Yanagii M."/>
            <person name="Nishimura M."/>
            <person name="Yamagishi A."/>
            <person name="Oshima T."/>
            <person name="Kikuchi H."/>
        </authorList>
    </citation>
    <scope>NUCLEOTIDE SEQUENCE [LARGE SCALE GENOMIC DNA]</scope>
    <source>
        <strain evidence="2">DSM 16993 / JCM 10545 / NBRC 100140 / 7</strain>
    </source>
</reference>
<dbReference type="eggNOG" id="arCOG03902">
    <property type="taxonomic scope" value="Archaea"/>
</dbReference>
<sequence length="76" mass="8851">MSKLGNEGRRALNLLNNIYDVRKALREMGKKVLRETRDSRVAIDLHSQPQYHKDKRLLIKPTNFLGSRSNCNFPLD</sequence>
<name>F9VNP8_SULTO</name>
<protein>
    <submittedName>
        <fullName evidence="1">Transposase</fullName>
    </submittedName>
</protein>
<gene>
    <name evidence="1" type="ordered locus">STK_19575</name>
</gene>
<dbReference type="AlphaFoldDB" id="F9VNP8"/>
<dbReference type="STRING" id="273063.STK_19575"/>
<dbReference type="EMBL" id="BA000023">
    <property type="protein sequence ID" value="BAK54694.1"/>
    <property type="molecule type" value="Genomic_DNA"/>
</dbReference>
<dbReference type="Proteomes" id="UP000001015">
    <property type="component" value="Chromosome"/>
</dbReference>
<evidence type="ECO:0000313" key="2">
    <source>
        <dbReference type="Proteomes" id="UP000001015"/>
    </source>
</evidence>
<evidence type="ECO:0000313" key="1">
    <source>
        <dbReference type="EMBL" id="BAK54694.1"/>
    </source>
</evidence>
<proteinExistence type="predicted"/>
<organism evidence="1 2">
    <name type="scientific">Sulfurisphaera tokodaii (strain DSM 16993 / JCM 10545 / NBRC 100140 / 7)</name>
    <name type="common">Sulfolobus tokodaii</name>
    <dbReference type="NCBI Taxonomy" id="273063"/>
    <lineage>
        <taxon>Archaea</taxon>
        <taxon>Thermoproteota</taxon>
        <taxon>Thermoprotei</taxon>
        <taxon>Sulfolobales</taxon>
        <taxon>Sulfolobaceae</taxon>
        <taxon>Sulfurisphaera</taxon>
    </lineage>
</organism>